<keyword evidence="1" id="KW-1133">Transmembrane helix</keyword>
<organism evidence="3 4">
    <name type="scientific">Diplocloster agilis</name>
    <dbReference type="NCBI Taxonomy" id="2850323"/>
    <lineage>
        <taxon>Bacteria</taxon>
        <taxon>Bacillati</taxon>
        <taxon>Bacillota</taxon>
        <taxon>Clostridia</taxon>
        <taxon>Lachnospirales</taxon>
        <taxon>Lachnospiraceae</taxon>
        <taxon>Diplocloster</taxon>
    </lineage>
</organism>
<feature type="transmembrane region" description="Helical" evidence="1">
    <location>
        <begin position="12"/>
        <end position="34"/>
    </location>
</feature>
<comment type="caution">
    <text evidence="3">The sequence shown here is derived from an EMBL/GenBank/DDBJ whole genome shotgun (WGS) entry which is preliminary data.</text>
</comment>
<dbReference type="SMART" id="SM00155">
    <property type="entry name" value="PLDc"/>
    <property type="match status" value="2"/>
</dbReference>
<keyword evidence="4" id="KW-1185">Reference proteome</keyword>
<dbReference type="EMBL" id="JAHQCW010000006">
    <property type="protein sequence ID" value="MBU9735939.1"/>
    <property type="molecule type" value="Genomic_DNA"/>
</dbReference>
<dbReference type="PROSITE" id="PS50035">
    <property type="entry name" value="PLD"/>
    <property type="match status" value="2"/>
</dbReference>
<evidence type="ECO:0000313" key="3">
    <source>
        <dbReference type="EMBL" id="MBU9735939.1"/>
    </source>
</evidence>
<dbReference type="GO" id="GO:0030572">
    <property type="term" value="F:phosphatidyltransferase activity"/>
    <property type="evidence" value="ECO:0007669"/>
    <property type="project" value="UniProtKB-ARBA"/>
</dbReference>
<dbReference type="Gene3D" id="3.30.870.10">
    <property type="entry name" value="Endonuclease Chain A"/>
    <property type="match status" value="2"/>
</dbReference>
<dbReference type="Pfam" id="PF13091">
    <property type="entry name" value="PLDc_2"/>
    <property type="match status" value="2"/>
</dbReference>
<feature type="domain" description="PLD phosphodiesterase" evidence="2">
    <location>
        <begin position="160"/>
        <end position="182"/>
    </location>
</feature>
<evidence type="ECO:0000259" key="2">
    <source>
        <dbReference type="PROSITE" id="PS50035"/>
    </source>
</evidence>
<dbReference type="AlphaFoldDB" id="A0A949JXK6"/>
<dbReference type="InterPro" id="IPR001736">
    <property type="entry name" value="PLipase_D/transphosphatidylase"/>
</dbReference>
<protein>
    <submittedName>
        <fullName evidence="3">Phospholipase D family protein</fullName>
    </submittedName>
</protein>
<evidence type="ECO:0000256" key="1">
    <source>
        <dbReference type="SAM" id="Phobius"/>
    </source>
</evidence>
<keyword evidence="1" id="KW-0812">Transmembrane</keyword>
<dbReference type="InterPro" id="IPR025202">
    <property type="entry name" value="PLD-like_dom"/>
</dbReference>
<dbReference type="PANTHER" id="PTHR21248:SF12">
    <property type="entry name" value="CARDIOLIPIN SYNTHASE C"/>
    <property type="match status" value="1"/>
</dbReference>
<sequence length="484" mass="54962">MQTNKKKRAGKVIKWIIIIVILYVAAGALVPFMFHPKVKADAQKELDISRFYGQDSPGIDRAVVVETSQEALDARILMINEAKETIALSTFDIRPGGSCDDIFAALLDAADRGVKVRVLVDGLYGMIHMKKLPMFYAAGSHPNLEIRFYNKPNLLMPWTINGRLHDKLILVDDKLLMAGGRNTFDYFLGNYTDKNLSYDRDVLVYNTKSGSEEGTDSVVAQALSYYEGVWNLGVCKTEYARVPGRRADEVKAEEERLCNHYQELQKNRPELFDGPLDYESFTLPTDKITLIHNPTHIYSKQPYVWYQLQQLMLQAKERAYVQTPYVAFSKDMYAGMTEVGERLERFDMQINNPAVGDNLMAGSDYLFQKKKVIKTGVQIYEFQGDHSSHGKSMLIDEDISLIGSYNLDMRSTYIDTETMLVIDGEEFQDQLEAKIMAMHAQSLAVNPDGTYAPNPDVPVAQAPKKKAAMFRITPYLFQLIRYLI</sequence>
<gene>
    <name evidence="3" type="ORF">KTH89_05275</name>
</gene>
<dbReference type="Proteomes" id="UP000712157">
    <property type="component" value="Unassembled WGS sequence"/>
</dbReference>
<name>A0A949JXK6_9FIRM</name>
<dbReference type="GO" id="GO:0032049">
    <property type="term" value="P:cardiolipin biosynthetic process"/>
    <property type="evidence" value="ECO:0007669"/>
    <property type="project" value="UniProtKB-ARBA"/>
</dbReference>
<feature type="domain" description="PLD phosphodiesterase" evidence="2">
    <location>
        <begin position="384"/>
        <end position="411"/>
    </location>
</feature>
<accession>A0A949JXK6</accession>
<dbReference type="CDD" id="cd09113">
    <property type="entry name" value="PLDc_ymdC_like_2"/>
    <property type="match status" value="1"/>
</dbReference>
<reference evidence="3" key="1">
    <citation type="submission" date="2021-06" db="EMBL/GenBank/DDBJ databases">
        <title>Description of novel taxa of the family Lachnospiraceae.</title>
        <authorList>
            <person name="Chaplin A.V."/>
            <person name="Sokolova S.R."/>
            <person name="Pikina A.P."/>
            <person name="Korzhanova M."/>
            <person name="Belova V."/>
            <person name="Korostin D."/>
            <person name="Efimov B.A."/>
        </authorList>
    </citation>
    <scope>NUCLEOTIDE SEQUENCE</scope>
    <source>
        <strain evidence="3">ASD5720</strain>
    </source>
</reference>
<dbReference type="SUPFAM" id="SSF56024">
    <property type="entry name" value="Phospholipase D/nuclease"/>
    <property type="match status" value="2"/>
</dbReference>
<proteinExistence type="predicted"/>
<evidence type="ECO:0000313" key="4">
    <source>
        <dbReference type="Proteomes" id="UP000712157"/>
    </source>
</evidence>
<keyword evidence="1" id="KW-0472">Membrane</keyword>
<dbReference type="PANTHER" id="PTHR21248">
    <property type="entry name" value="CARDIOLIPIN SYNTHASE"/>
    <property type="match status" value="1"/>
</dbReference>